<feature type="domain" description="C-type lectin" evidence="4">
    <location>
        <begin position="818"/>
        <end position="933"/>
    </location>
</feature>
<dbReference type="InterPro" id="IPR016186">
    <property type="entry name" value="C-type_lectin-like/link_sf"/>
</dbReference>
<keyword evidence="3" id="KW-1133">Transmembrane helix</keyword>
<dbReference type="SMART" id="SM00034">
    <property type="entry name" value="CLECT"/>
    <property type="match status" value="10"/>
</dbReference>
<evidence type="ECO:0000313" key="7">
    <source>
        <dbReference type="Proteomes" id="UP000887568"/>
    </source>
</evidence>
<dbReference type="Pfam" id="PF00059">
    <property type="entry name" value="Lectin_C"/>
    <property type="match status" value="10"/>
</dbReference>
<name>A0A914BN93_PATMI</name>
<keyword evidence="3" id="KW-0472">Membrane</keyword>
<dbReference type="Proteomes" id="UP000887568">
    <property type="component" value="Unplaced"/>
</dbReference>
<protein>
    <recommendedName>
        <fullName evidence="8">Macrophage mannose receptor 1-like</fullName>
    </recommendedName>
</protein>
<feature type="transmembrane region" description="Helical" evidence="3">
    <location>
        <begin position="1567"/>
        <end position="1590"/>
    </location>
</feature>
<evidence type="ECO:0008006" key="8">
    <source>
        <dbReference type="Google" id="ProtNLM"/>
    </source>
</evidence>
<organism evidence="6 7">
    <name type="scientific">Patiria miniata</name>
    <name type="common">Bat star</name>
    <name type="synonym">Asterina miniata</name>
    <dbReference type="NCBI Taxonomy" id="46514"/>
    <lineage>
        <taxon>Eukaryota</taxon>
        <taxon>Metazoa</taxon>
        <taxon>Echinodermata</taxon>
        <taxon>Eleutherozoa</taxon>
        <taxon>Asterozoa</taxon>
        <taxon>Asteroidea</taxon>
        <taxon>Valvatacea</taxon>
        <taxon>Valvatida</taxon>
        <taxon>Asterinidae</taxon>
        <taxon>Patiria</taxon>
    </lineage>
</organism>
<keyword evidence="7" id="KW-1185">Reference proteome</keyword>
<evidence type="ECO:0000259" key="4">
    <source>
        <dbReference type="PROSITE" id="PS50041"/>
    </source>
</evidence>
<dbReference type="FunFam" id="3.10.100.10:FF:000109">
    <property type="entry name" value="Uncharacterized protein"/>
    <property type="match status" value="1"/>
</dbReference>
<feature type="region of interest" description="Disordered" evidence="2">
    <location>
        <begin position="1618"/>
        <end position="1639"/>
    </location>
</feature>
<feature type="domain" description="C-type lectin" evidence="4">
    <location>
        <begin position="299"/>
        <end position="417"/>
    </location>
</feature>
<reference evidence="6" key="1">
    <citation type="submission" date="2022-11" db="UniProtKB">
        <authorList>
            <consortium name="EnsemblMetazoa"/>
        </authorList>
    </citation>
    <scope>IDENTIFICATION</scope>
</reference>
<keyword evidence="3" id="KW-0812">Transmembrane</keyword>
<evidence type="ECO:0000313" key="6">
    <source>
        <dbReference type="EnsemblMetazoa" id="XP_038076947.1"/>
    </source>
</evidence>
<dbReference type="FunFam" id="3.10.100.10:FF:000025">
    <property type="entry name" value="Mannose receptor C-type 1"/>
    <property type="match status" value="1"/>
</dbReference>
<dbReference type="OrthoDB" id="441660at2759"/>
<feature type="domain" description="C-type lectin" evidence="4">
    <location>
        <begin position="1121"/>
        <end position="1244"/>
    </location>
</feature>
<dbReference type="PROSITE" id="PS00615">
    <property type="entry name" value="C_TYPE_LECTIN_1"/>
    <property type="match status" value="7"/>
</dbReference>
<dbReference type="PROSITE" id="PS50041">
    <property type="entry name" value="C_TYPE_LECTIN_2"/>
    <property type="match status" value="10"/>
</dbReference>
<proteinExistence type="predicted"/>
<dbReference type="RefSeq" id="XP_038076947.1">
    <property type="nucleotide sequence ID" value="XM_038221019.1"/>
</dbReference>
<feature type="domain" description="C-type lectin" evidence="4">
    <location>
        <begin position="1419"/>
        <end position="1540"/>
    </location>
</feature>
<feature type="domain" description="C-type lectin" evidence="4">
    <location>
        <begin position="526"/>
        <end position="644"/>
    </location>
</feature>
<dbReference type="InterPro" id="IPR050111">
    <property type="entry name" value="C-type_lectin/snaclec_domain"/>
</dbReference>
<feature type="compositionally biased region" description="Basic and acidic residues" evidence="2">
    <location>
        <begin position="1622"/>
        <end position="1631"/>
    </location>
</feature>
<dbReference type="Pfam" id="PF00024">
    <property type="entry name" value="PAN_1"/>
    <property type="match status" value="1"/>
</dbReference>
<evidence type="ECO:0000256" key="3">
    <source>
        <dbReference type="SAM" id="Phobius"/>
    </source>
</evidence>
<feature type="domain" description="Apple" evidence="5">
    <location>
        <begin position="416"/>
        <end position="502"/>
    </location>
</feature>
<evidence type="ECO:0000256" key="2">
    <source>
        <dbReference type="SAM" id="MobiDB-lite"/>
    </source>
</evidence>
<feature type="domain" description="C-type lectin" evidence="4">
    <location>
        <begin position="146"/>
        <end position="257"/>
    </location>
</feature>
<dbReference type="PANTHER" id="PTHR22803">
    <property type="entry name" value="MANNOSE, PHOSPHOLIPASE, LECTIN RECEPTOR RELATED"/>
    <property type="match status" value="1"/>
</dbReference>
<dbReference type="PRINTS" id="PR01504">
    <property type="entry name" value="PNCREATITSAP"/>
</dbReference>
<evidence type="ECO:0000259" key="5">
    <source>
        <dbReference type="PROSITE" id="PS50948"/>
    </source>
</evidence>
<dbReference type="GeneID" id="119744846"/>
<feature type="domain" description="C-type lectin" evidence="4">
    <location>
        <begin position="15"/>
        <end position="120"/>
    </location>
</feature>
<accession>A0A914BN93</accession>
<dbReference type="PROSITE" id="PS50948">
    <property type="entry name" value="PAN"/>
    <property type="match status" value="1"/>
</dbReference>
<evidence type="ECO:0000256" key="1">
    <source>
        <dbReference type="ARBA" id="ARBA00023157"/>
    </source>
</evidence>
<dbReference type="InterPro" id="IPR001304">
    <property type="entry name" value="C-type_lectin-like"/>
</dbReference>
<dbReference type="Gene3D" id="3.50.4.10">
    <property type="entry name" value="Hepatocyte Growth Factor"/>
    <property type="match status" value="1"/>
</dbReference>
<feature type="domain" description="C-type lectin" evidence="4">
    <location>
        <begin position="1270"/>
        <end position="1395"/>
    </location>
</feature>
<keyword evidence="1" id="KW-1015">Disulfide bond</keyword>
<feature type="domain" description="C-type lectin" evidence="4">
    <location>
        <begin position="970"/>
        <end position="1093"/>
    </location>
</feature>
<dbReference type="CDD" id="cd00037">
    <property type="entry name" value="CLECT"/>
    <property type="match status" value="7"/>
</dbReference>
<dbReference type="InterPro" id="IPR016187">
    <property type="entry name" value="CTDL_fold"/>
</dbReference>
<dbReference type="SUPFAM" id="SSF56436">
    <property type="entry name" value="C-type lectin-like"/>
    <property type="match status" value="10"/>
</dbReference>
<feature type="domain" description="C-type lectin" evidence="4">
    <location>
        <begin position="669"/>
        <end position="787"/>
    </location>
</feature>
<dbReference type="Gene3D" id="3.10.100.10">
    <property type="entry name" value="Mannose-Binding Protein A, subunit A"/>
    <property type="match status" value="10"/>
</dbReference>
<dbReference type="InterPro" id="IPR018378">
    <property type="entry name" value="C-type_lectin_CS"/>
</dbReference>
<dbReference type="OMA" id="HFRYGEL"/>
<dbReference type="InterPro" id="IPR003609">
    <property type="entry name" value="Pan_app"/>
</dbReference>
<dbReference type="EnsemblMetazoa" id="XM_038221019.1">
    <property type="protein sequence ID" value="XP_038076947.1"/>
    <property type="gene ID" value="LOC119744846"/>
</dbReference>
<sequence length="1639" mass="183033">MLQHLHQFPDDLGVAKATCEAHRAFLANVQSADENAFIVKQLASLDQLNIDRVWMGVSDFKTDGTFEWSDGTSISQYNNWQPNGPSNRVGYPDCGFYDTSDAQGKWNTGNCYEVLSFICKIKAGEKVWPIDPTTPIGTCDDGWNLFNGNCYYIETKTDTYDVGKKACEDKGSKLTSILDSDEQSYLSMRTYMLQVYLWIGLNDKTTSNVFVWEDGSTYNFKYWAPGQPDHFGNGDNERCVHFRYGELEEGMWNDLPCGSTICGYICKKIAGTGPPVTPKPPPTPVFNDRCGTGWEYDPTSKQCYLFKPGDLKTWQDARKLCQTGGGDLVSITTLSEQTYLNARLALNTETVVWLGANDLSSEGGWEWSNGSPFKFLNWASGEPNNWGTGGEHCTELKISNGLWNDISCSNTMGYVCKKDGYIVSHFSTYPNRYLQVTPAVVVPDIFPDLCAYSCVYSDNSFYKCVAFNYDRALKECSLLDTTKDSAGGLKTDADKDYYQLRSDAPPPDVPATVDPTYRCQDQWQAYGDYCYQAQSDEVVWDDARKNCRLKGADLASIWDANENSFVTSVVSQGVDDSVHFYIGLNDNKVSMTYEWSDDSEVTYTHWGAGEPNNYQGNPEDCGEMRTSGFWNDADCTALHRYVCKMKKQDLGPTQFPITPSGCDQGWIPYGESCYKFEDQTAATRDAALAMCQTYGGGLVVITDKYEQSVITSQMGKQLFYKHSWIGLHDRNIKGFYEWESGETFTYDNWGQQQPDESKGRCVYATAGTASGLWMVGNCNASFYYVCEKARGGFATVKVTQGTQTTPTNDDCAPGWIGYGSHCMKAFNLNVKLNFWSAENFCFNMGAHLTSFHSKGEEDHFVAQTVLANGDTDDSYWIGFHDSKAEGAFEWVDGSLVQWTNWHQNPKEPNDAGSGEDCTEMFFNGHGWNDLPCQGNKRNTVCLLPKGQMPATTLPPVTFPRCPSDDGFLSFNGYCYYLSPGGTQLGWSEAENYCHKLGADLASVHGQDEQDFLYGLVSGENSGDFWIGLREFGKNGKYRWADNTTLDYDAWVTGEPNDFNGEEECVEMYPRLDSETGGNWNDQNCGTPRNFICKKHESSVGPITHAPTPAPTGYCPKDSVRFLNRCYTFFGKEPDSKLSWRNASLECKKVPGGELATIHSQAVQAKLTSFLEEYKFHIWIGLSDITTNRQFKWIDGTTLDYTNWNSGEPNEYGGQEDCVEMYDHWNDAGEWNDQNCDTKNGYVCQSKPDPQNDPPHTPLNPCGINWSYWPDEGGCFQILPDPVTFSDAITACQALGNQATLASLNDPYEAAYADGLMVQAAANADGSITEEKPLWLGMTYKDASGEYSWLDNWPVFYTRWDTSEPSKGEGEGCVLMDFNGRWNDTVCTNKFGSLCKYSLKSPPTHPPDIPGTCDDGWLPYGSYCMYFQAADQNPVSEYQAERTCNDMGANLVTIHHKLENMFVQENILAVRTDDAAWLGLYRTDEGGFQWMDSEPVEYDNWVNGEPTLIWNGEHENCVEMYTSSGEWNDVDCNQLRTFICKKLKTHNSTDIPPTRQSPKPVAGLETGAIVGIVLGVLVLLLAILVAAFFVFTRNRVPKGPANVTDLTAPGFDNVAYASSGEMKYPEPSETKQEPAGASSA</sequence>